<dbReference type="EMBL" id="VSRR010070622">
    <property type="protein sequence ID" value="MPC86152.1"/>
    <property type="molecule type" value="Genomic_DNA"/>
</dbReference>
<organism evidence="1 2">
    <name type="scientific">Portunus trituberculatus</name>
    <name type="common">Swimming crab</name>
    <name type="synonym">Neptunus trituberculatus</name>
    <dbReference type="NCBI Taxonomy" id="210409"/>
    <lineage>
        <taxon>Eukaryota</taxon>
        <taxon>Metazoa</taxon>
        <taxon>Ecdysozoa</taxon>
        <taxon>Arthropoda</taxon>
        <taxon>Crustacea</taxon>
        <taxon>Multicrustacea</taxon>
        <taxon>Malacostraca</taxon>
        <taxon>Eumalacostraca</taxon>
        <taxon>Eucarida</taxon>
        <taxon>Decapoda</taxon>
        <taxon>Pleocyemata</taxon>
        <taxon>Brachyura</taxon>
        <taxon>Eubrachyura</taxon>
        <taxon>Portunoidea</taxon>
        <taxon>Portunidae</taxon>
        <taxon>Portuninae</taxon>
        <taxon>Portunus</taxon>
    </lineage>
</organism>
<keyword evidence="2" id="KW-1185">Reference proteome</keyword>
<accession>A0A5B7IQR5</accession>
<comment type="caution">
    <text evidence="1">The sequence shown here is derived from an EMBL/GenBank/DDBJ whole genome shotgun (WGS) entry which is preliminary data.</text>
</comment>
<proteinExistence type="predicted"/>
<evidence type="ECO:0000313" key="2">
    <source>
        <dbReference type="Proteomes" id="UP000324222"/>
    </source>
</evidence>
<protein>
    <submittedName>
        <fullName evidence="1">Uncharacterized protein</fullName>
    </submittedName>
</protein>
<evidence type="ECO:0000313" key="1">
    <source>
        <dbReference type="EMBL" id="MPC86152.1"/>
    </source>
</evidence>
<sequence>MTEIQSKFFRVQDEFQTGSLATTNARINTISHWSLCGFIPSRTRHASPAHQLSSTLAYHSLPLDLQPGITTTPCKERLDTLHRSPCSVIDHRGVASEGGTRRGGL</sequence>
<reference evidence="1 2" key="1">
    <citation type="submission" date="2019-05" db="EMBL/GenBank/DDBJ databases">
        <title>Another draft genome of Portunus trituberculatus and its Hox gene families provides insights of decapod evolution.</title>
        <authorList>
            <person name="Jeong J.-H."/>
            <person name="Song I."/>
            <person name="Kim S."/>
            <person name="Choi T."/>
            <person name="Kim D."/>
            <person name="Ryu S."/>
            <person name="Kim W."/>
        </authorList>
    </citation>
    <scope>NUCLEOTIDE SEQUENCE [LARGE SCALE GENOMIC DNA]</scope>
    <source>
        <tissue evidence="1">Muscle</tissue>
    </source>
</reference>
<gene>
    <name evidence="1" type="ORF">E2C01_080968</name>
</gene>
<name>A0A5B7IQR5_PORTR</name>
<dbReference type="AlphaFoldDB" id="A0A5B7IQR5"/>
<dbReference type="Proteomes" id="UP000324222">
    <property type="component" value="Unassembled WGS sequence"/>
</dbReference>